<gene>
    <name evidence="2" type="ORF">Pgy4_22856</name>
</gene>
<proteinExistence type="predicted"/>
<dbReference type="PATRIC" id="fig|875330.6.peg.3897"/>
<dbReference type="AlphaFoldDB" id="F3C9J9"/>
<accession>F3C9J9</accession>
<protein>
    <submittedName>
        <fullName evidence="2">Uncharacterized protein</fullName>
    </submittedName>
</protein>
<dbReference type="HOGENOM" id="CLU_3256650_0_0_6"/>
<feature type="compositionally biased region" description="Basic and acidic residues" evidence="1">
    <location>
        <begin position="23"/>
        <end position="36"/>
    </location>
</feature>
<dbReference type="Proteomes" id="UP000005466">
    <property type="component" value="Unassembled WGS sequence"/>
</dbReference>
<dbReference type="EMBL" id="ADWY01001099">
    <property type="protein sequence ID" value="EGH15941.1"/>
    <property type="molecule type" value="Genomic_DNA"/>
</dbReference>
<evidence type="ECO:0000256" key="1">
    <source>
        <dbReference type="SAM" id="MobiDB-lite"/>
    </source>
</evidence>
<feature type="compositionally biased region" description="Polar residues" evidence="1">
    <location>
        <begin position="1"/>
        <end position="12"/>
    </location>
</feature>
<name>F3C9J9_PSESG</name>
<evidence type="ECO:0000313" key="3">
    <source>
        <dbReference type="Proteomes" id="UP000005466"/>
    </source>
</evidence>
<organism evidence="2 3">
    <name type="scientific">Pseudomonas savastanoi pv. glycinea str. race 4</name>
    <dbReference type="NCBI Taxonomy" id="875330"/>
    <lineage>
        <taxon>Bacteria</taxon>
        <taxon>Pseudomonadati</taxon>
        <taxon>Pseudomonadota</taxon>
        <taxon>Gammaproteobacteria</taxon>
        <taxon>Pseudomonadales</taxon>
        <taxon>Pseudomonadaceae</taxon>
        <taxon>Pseudomonas</taxon>
    </lineage>
</organism>
<evidence type="ECO:0000313" key="2">
    <source>
        <dbReference type="EMBL" id="EGH15941.1"/>
    </source>
</evidence>
<comment type="caution">
    <text evidence="2">The sequence shown here is derived from an EMBL/GenBank/DDBJ whole genome shotgun (WGS) entry which is preliminary data.</text>
</comment>
<dbReference type="BioCyc" id="PSYR875330:G11XH-4370-MONOMER"/>
<feature type="region of interest" description="Disordered" evidence="1">
    <location>
        <begin position="1"/>
        <end position="42"/>
    </location>
</feature>
<sequence length="42" mass="4653">MSTEKSSPQDNGLTPADYDEYGEEPKQDQEPQKPDEALTDPA</sequence>
<reference evidence="2 3" key="1">
    <citation type="journal article" date="2011" name="PLoS Pathog.">
        <title>Dynamic evolution of pathogenicity revealed by sequencing and comparative genomics of 19 Pseudomonas syringae isolates.</title>
        <authorList>
            <person name="Baltrus D.A."/>
            <person name="Nishimura M.T."/>
            <person name="Romanchuk A."/>
            <person name="Chang J.H."/>
            <person name="Mukhtar M.S."/>
            <person name="Cherkis K."/>
            <person name="Roach J."/>
            <person name="Grant S.R."/>
            <person name="Jones C.D."/>
            <person name="Dangl J.L."/>
        </authorList>
    </citation>
    <scope>NUCLEOTIDE SEQUENCE [LARGE SCALE GENOMIC DNA]</scope>
    <source>
        <strain evidence="3">race 4</strain>
    </source>
</reference>